<dbReference type="InterPro" id="IPR022419">
    <property type="entry name" value="Porphobilin_deaminase_cofac_BS"/>
</dbReference>
<dbReference type="InterPro" id="IPR000860">
    <property type="entry name" value="HemC"/>
</dbReference>
<dbReference type="UniPathway" id="UPA00251">
    <property type="reaction ID" value="UER00319"/>
</dbReference>
<evidence type="ECO:0000259" key="10">
    <source>
        <dbReference type="Pfam" id="PF03900"/>
    </source>
</evidence>
<evidence type="ECO:0000256" key="1">
    <source>
        <dbReference type="ARBA" id="ARBA00002869"/>
    </source>
</evidence>
<dbReference type="eggNOG" id="COG0181">
    <property type="taxonomic scope" value="Bacteria"/>
</dbReference>
<organism evidence="11 12">
    <name type="scientific">Caenispirillum salinarum AK4</name>
    <dbReference type="NCBI Taxonomy" id="1238182"/>
    <lineage>
        <taxon>Bacteria</taxon>
        <taxon>Pseudomonadati</taxon>
        <taxon>Pseudomonadota</taxon>
        <taxon>Alphaproteobacteria</taxon>
        <taxon>Rhodospirillales</taxon>
        <taxon>Novispirillaceae</taxon>
        <taxon>Caenispirillum</taxon>
    </lineage>
</organism>
<dbReference type="PANTHER" id="PTHR11557">
    <property type="entry name" value="PORPHOBILINOGEN DEAMINASE"/>
    <property type="match status" value="1"/>
</dbReference>
<dbReference type="Proteomes" id="UP000009881">
    <property type="component" value="Unassembled WGS sequence"/>
</dbReference>
<comment type="catalytic activity">
    <reaction evidence="7 8">
        <text>4 porphobilinogen + H2O = hydroxymethylbilane + 4 NH4(+)</text>
        <dbReference type="Rhea" id="RHEA:13185"/>
        <dbReference type="ChEBI" id="CHEBI:15377"/>
        <dbReference type="ChEBI" id="CHEBI:28938"/>
        <dbReference type="ChEBI" id="CHEBI:57845"/>
        <dbReference type="ChEBI" id="CHEBI:58126"/>
        <dbReference type="EC" id="2.5.1.61"/>
    </reaction>
</comment>
<protein>
    <recommendedName>
        <fullName evidence="8">Porphobilinogen deaminase</fullName>
        <shortName evidence="8">PBG</shortName>
        <ecNumber evidence="8">2.5.1.61</ecNumber>
    </recommendedName>
    <alternativeName>
        <fullName evidence="8">Hydroxymethylbilane synthase</fullName>
        <shortName evidence="8">HMBS</shortName>
    </alternativeName>
    <alternativeName>
        <fullName evidence="8">Pre-uroporphyrinogen synthase</fullName>
    </alternativeName>
</protein>
<dbReference type="HAMAP" id="MF_00260">
    <property type="entry name" value="Porphobil_deam"/>
    <property type="match status" value="1"/>
</dbReference>
<accession>K9H1U1</accession>
<comment type="cofactor">
    <cofactor evidence="8">
        <name>dipyrromethane</name>
        <dbReference type="ChEBI" id="CHEBI:60342"/>
    </cofactor>
    <text evidence="8">Binds 1 dipyrromethane group covalently.</text>
</comment>
<evidence type="ECO:0000256" key="5">
    <source>
        <dbReference type="ARBA" id="ARBA00022679"/>
    </source>
</evidence>
<feature type="domain" description="Porphobilinogen deaminase N-terminal" evidence="9">
    <location>
        <begin position="7"/>
        <end position="216"/>
    </location>
</feature>
<feature type="domain" description="Porphobilinogen deaminase C-terminal" evidence="10">
    <location>
        <begin position="231"/>
        <end position="301"/>
    </location>
</feature>
<evidence type="ECO:0000313" key="11">
    <source>
        <dbReference type="EMBL" id="EKV32200.1"/>
    </source>
</evidence>
<comment type="pathway">
    <text evidence="2">Porphyrin-containing compound metabolism; protoporphyrin-IX biosynthesis; coproporphyrinogen-III from 5-aminolevulinate: step 2/4.</text>
</comment>
<dbReference type="GO" id="GO:0006782">
    <property type="term" value="P:protoporphyrinogen IX biosynthetic process"/>
    <property type="evidence" value="ECO:0007669"/>
    <property type="project" value="UniProtKB-UniRule"/>
</dbReference>
<dbReference type="STRING" id="1238182.C882_3264"/>
<dbReference type="GO" id="GO:0005737">
    <property type="term" value="C:cytoplasm"/>
    <property type="evidence" value="ECO:0007669"/>
    <property type="project" value="UniProtKB-UniRule"/>
</dbReference>
<comment type="function">
    <text evidence="1 8">Tetrapolymerization of the monopyrrole PBG into the hydroxymethylbilane pre-uroporphyrinogen in several discrete steps.</text>
</comment>
<comment type="subunit">
    <text evidence="4 8">Monomer.</text>
</comment>
<dbReference type="Pfam" id="PF01379">
    <property type="entry name" value="Porphobil_deam"/>
    <property type="match status" value="1"/>
</dbReference>
<dbReference type="FunFam" id="3.40.190.10:FF:000004">
    <property type="entry name" value="Porphobilinogen deaminase"/>
    <property type="match status" value="1"/>
</dbReference>
<dbReference type="PIRSF" id="PIRSF001438">
    <property type="entry name" value="4pyrrol_synth_OHMeBilane_synth"/>
    <property type="match status" value="1"/>
</dbReference>
<dbReference type="RefSeq" id="WP_009539461.1">
    <property type="nucleotide sequence ID" value="NZ_ANHY01000004.1"/>
</dbReference>
<evidence type="ECO:0000256" key="2">
    <source>
        <dbReference type="ARBA" id="ARBA00004735"/>
    </source>
</evidence>
<evidence type="ECO:0000313" key="12">
    <source>
        <dbReference type="Proteomes" id="UP000009881"/>
    </source>
</evidence>
<evidence type="ECO:0000259" key="9">
    <source>
        <dbReference type="Pfam" id="PF01379"/>
    </source>
</evidence>
<comment type="miscellaneous">
    <text evidence="8">The porphobilinogen subunits are added to the dipyrromethane group.</text>
</comment>
<dbReference type="OrthoDB" id="9810298at2"/>
<proteinExistence type="inferred from homology"/>
<dbReference type="GO" id="GO:0004418">
    <property type="term" value="F:hydroxymethylbilane synthase activity"/>
    <property type="evidence" value="ECO:0007669"/>
    <property type="project" value="UniProtKB-UniRule"/>
</dbReference>
<dbReference type="Pfam" id="PF03900">
    <property type="entry name" value="Porphobil_deamC"/>
    <property type="match status" value="1"/>
</dbReference>
<keyword evidence="5 8" id="KW-0808">Transferase</keyword>
<dbReference type="Gene3D" id="3.30.160.40">
    <property type="entry name" value="Porphobilinogen deaminase, C-terminal domain"/>
    <property type="match status" value="1"/>
</dbReference>
<evidence type="ECO:0000256" key="7">
    <source>
        <dbReference type="ARBA" id="ARBA00048169"/>
    </source>
</evidence>
<evidence type="ECO:0000256" key="4">
    <source>
        <dbReference type="ARBA" id="ARBA00011245"/>
    </source>
</evidence>
<dbReference type="NCBIfam" id="TIGR00212">
    <property type="entry name" value="hemC"/>
    <property type="match status" value="1"/>
</dbReference>
<dbReference type="PRINTS" id="PR00151">
    <property type="entry name" value="PORPHBDMNASE"/>
</dbReference>
<dbReference type="InterPro" id="IPR022417">
    <property type="entry name" value="Porphobilin_deaminase_N"/>
</dbReference>
<dbReference type="PROSITE" id="PS00533">
    <property type="entry name" value="PORPHOBILINOGEN_DEAM"/>
    <property type="match status" value="1"/>
</dbReference>
<feature type="modified residue" description="S-(dipyrrolylmethanemethyl)cysteine" evidence="8">
    <location>
        <position position="247"/>
    </location>
</feature>
<dbReference type="SUPFAM" id="SSF53850">
    <property type="entry name" value="Periplasmic binding protein-like II"/>
    <property type="match status" value="1"/>
</dbReference>
<dbReference type="Gene3D" id="3.40.190.10">
    <property type="entry name" value="Periplasmic binding protein-like II"/>
    <property type="match status" value="2"/>
</dbReference>
<evidence type="ECO:0000256" key="3">
    <source>
        <dbReference type="ARBA" id="ARBA00005638"/>
    </source>
</evidence>
<comment type="caution">
    <text evidence="11">The sequence shown here is derived from an EMBL/GenBank/DDBJ whole genome shotgun (WGS) entry which is preliminary data.</text>
</comment>
<keyword evidence="6 8" id="KW-0627">Porphyrin biosynthesis</keyword>
<evidence type="ECO:0000256" key="8">
    <source>
        <dbReference type="HAMAP-Rule" id="MF_00260"/>
    </source>
</evidence>
<dbReference type="InterPro" id="IPR022418">
    <property type="entry name" value="Porphobilinogen_deaminase_C"/>
</dbReference>
<keyword evidence="12" id="KW-1185">Reference proteome</keyword>
<dbReference type="PANTHER" id="PTHR11557:SF0">
    <property type="entry name" value="PORPHOBILINOGEN DEAMINASE"/>
    <property type="match status" value="1"/>
</dbReference>
<comment type="similarity">
    <text evidence="3 8">Belongs to the HMBS family.</text>
</comment>
<name>K9H1U1_9PROT</name>
<dbReference type="SUPFAM" id="SSF54782">
    <property type="entry name" value="Porphobilinogen deaminase (hydroxymethylbilane synthase), C-terminal domain"/>
    <property type="match status" value="1"/>
</dbReference>
<evidence type="ECO:0000256" key="6">
    <source>
        <dbReference type="ARBA" id="ARBA00023244"/>
    </source>
</evidence>
<dbReference type="InterPro" id="IPR036803">
    <property type="entry name" value="Porphobilinogen_deaminase_C_sf"/>
</dbReference>
<dbReference type="AlphaFoldDB" id="K9H1U1"/>
<sequence>MTTHRTIRIGTRGSPLAMAQAHEVRDRLIAAHPDLAEPGRLEIIDVKTTGDKILDRPLSEIGGKALFTKELDDAMLRGDIEIAVHSMKDVETNILDGIVLPALLPREDVRDAFMCLTAKSIAELKEGAVVGTASLRRGAQIKARRPDIQVVNFRGNVQSRLRKLHEGQVDATMLAMAGLNRLGMAEKATAALEPTEMLPAVGQGAIGITCRAGDSESIALVEALNHQETYTCVTAERAFLRRLDGSCRTPIGGWCRFTGPDTIRFDGLVVRPDGTGLLETFREGPVSEAHALADDAGKELKAHCGPEYFIMSTE</sequence>
<dbReference type="FunFam" id="3.40.190.10:FF:000101">
    <property type="entry name" value="Porphobilinogen deaminase, chloroplastic"/>
    <property type="match status" value="1"/>
</dbReference>
<reference evidence="11 12" key="1">
    <citation type="journal article" date="2013" name="Genome Announc.">
        <title>Draft Genome Sequence of an Alphaproteobacterium, Caenispirillum salinarum AK4(T), Isolated from a Solar Saltern.</title>
        <authorList>
            <person name="Khatri I."/>
            <person name="Singh A."/>
            <person name="Korpole S."/>
            <person name="Pinnaka A.K."/>
            <person name="Subramanian S."/>
        </authorList>
    </citation>
    <scope>NUCLEOTIDE SEQUENCE [LARGE SCALE GENOMIC DNA]</scope>
    <source>
        <strain evidence="11 12">AK4</strain>
    </source>
</reference>
<dbReference type="EC" id="2.5.1.61" evidence="8"/>
<dbReference type="EMBL" id="ANHY01000004">
    <property type="protein sequence ID" value="EKV32200.1"/>
    <property type="molecule type" value="Genomic_DNA"/>
</dbReference>
<gene>
    <name evidence="8" type="primary">hemC</name>
    <name evidence="11" type="ORF">C882_3264</name>
</gene>
<dbReference type="PATRIC" id="fig|1238182.3.peg.1012"/>